<dbReference type="RefSeq" id="WP_076179697.1">
    <property type="nucleotide sequence ID" value="NZ_MKQP01000055.1"/>
</dbReference>
<proteinExistence type="predicted"/>
<dbReference type="Gene3D" id="3.40.50.150">
    <property type="entry name" value="Vaccinia Virus protein VP39"/>
    <property type="match status" value="1"/>
</dbReference>
<feature type="coiled-coil region" evidence="1">
    <location>
        <begin position="438"/>
        <end position="518"/>
    </location>
</feature>
<dbReference type="SUPFAM" id="SSF53335">
    <property type="entry name" value="S-adenosyl-L-methionine-dependent methyltransferases"/>
    <property type="match status" value="1"/>
</dbReference>
<dbReference type="AlphaFoldDB" id="A0A1R0WXV9"/>
<gene>
    <name evidence="3" type="ORF">BJP51_30105</name>
</gene>
<accession>A0A1R0WXV9</accession>
<dbReference type="Pfam" id="PF08241">
    <property type="entry name" value="Methyltransf_11"/>
    <property type="match status" value="1"/>
</dbReference>
<evidence type="ECO:0000313" key="4">
    <source>
        <dbReference type="Proteomes" id="UP000187465"/>
    </source>
</evidence>
<protein>
    <recommendedName>
        <fullName evidence="2">Methyltransferase type 11 domain-containing protein</fullName>
    </recommendedName>
</protein>
<name>A0A1R0WXV9_9BACL</name>
<sequence>MIPFHQFQRYKMVEIIFELLGIKELELSILEVGANEHKNLENFVENKNIKYLDLLLPEELLNDPSFIQGDATNLSFDNNYFDFVIGLDVLEHIPLNKRNDFLSEIERVSKYGFIISAPFSNNGIEEVEERLGAFFHYLYNGEILWSKEHQENGLPDLQLIKDKMDQFNGEWNQFNHASIFLFEKFMQMEFKTGLHPDIYEYWNTVNSFYNEKLFYKDFNNEESVRTFIIYGKNGFEKRIDNLPSLFKKISAEMTSEDYAMISHHENMIDFMSTHKMNADNNKKNGGDLDKDNLYLQIYWDDGQGYSESKSESFKVEKSQKIFQVNFDLPALANKIRIDPSATKCIIEILDLELTNQDNLKNKEYTLSSNAFSTENNQYMFLNNDPQIVIEVMQGTYIRSVSCLLKYSTPVLDISEDLISKLQANSDWEHTKYKYMNFVNKLRVKNQTLKRRIKTLKLTNEDLIQRNQEMQEMNESRENWFDDEFKKKDEVLKMIELNNLGISKEKSELEKEIEAIKNRKAYKLITRLEPIIDKLRRTKND</sequence>
<comment type="caution">
    <text evidence="3">The sequence shown here is derived from an EMBL/GenBank/DDBJ whole genome shotgun (WGS) entry which is preliminary data.</text>
</comment>
<dbReference type="EMBL" id="MKQP01000055">
    <property type="protein sequence ID" value="OMD24064.1"/>
    <property type="molecule type" value="Genomic_DNA"/>
</dbReference>
<dbReference type="InterPro" id="IPR013216">
    <property type="entry name" value="Methyltransf_11"/>
</dbReference>
<evidence type="ECO:0000256" key="1">
    <source>
        <dbReference type="SAM" id="Coils"/>
    </source>
</evidence>
<evidence type="ECO:0000313" key="3">
    <source>
        <dbReference type="EMBL" id="OMD24064.1"/>
    </source>
</evidence>
<dbReference type="InterPro" id="IPR029063">
    <property type="entry name" value="SAM-dependent_MTases_sf"/>
</dbReference>
<feature type="domain" description="Methyltransferase type 11" evidence="2">
    <location>
        <begin position="61"/>
        <end position="111"/>
    </location>
</feature>
<organism evidence="3 4">
    <name type="scientific">Paenibacillus odorifer</name>
    <dbReference type="NCBI Taxonomy" id="189426"/>
    <lineage>
        <taxon>Bacteria</taxon>
        <taxon>Bacillati</taxon>
        <taxon>Bacillota</taxon>
        <taxon>Bacilli</taxon>
        <taxon>Bacillales</taxon>
        <taxon>Paenibacillaceae</taxon>
        <taxon>Paenibacillus</taxon>
    </lineage>
</organism>
<evidence type="ECO:0000259" key="2">
    <source>
        <dbReference type="Pfam" id="PF08241"/>
    </source>
</evidence>
<keyword evidence="1" id="KW-0175">Coiled coil</keyword>
<dbReference type="Proteomes" id="UP000187465">
    <property type="component" value="Unassembled WGS sequence"/>
</dbReference>
<dbReference type="GO" id="GO:0008757">
    <property type="term" value="F:S-adenosylmethionine-dependent methyltransferase activity"/>
    <property type="evidence" value="ECO:0007669"/>
    <property type="project" value="InterPro"/>
</dbReference>
<reference evidence="3 4" key="1">
    <citation type="submission" date="2016-10" db="EMBL/GenBank/DDBJ databases">
        <title>Paenibacillus species isolates.</title>
        <authorList>
            <person name="Beno S.M."/>
        </authorList>
    </citation>
    <scope>NUCLEOTIDE SEQUENCE [LARGE SCALE GENOMIC DNA]</scope>
    <source>
        <strain evidence="3 4">FSL H7-0604</strain>
    </source>
</reference>